<dbReference type="EMBL" id="JAURVH010001527">
    <property type="protein sequence ID" value="KAK5913481.1"/>
    <property type="molecule type" value="Genomic_DNA"/>
</dbReference>
<comment type="caution">
    <text evidence="1">The sequence shown here is derived from an EMBL/GenBank/DDBJ whole genome shotgun (WGS) entry which is preliminary data.</text>
</comment>
<keyword evidence="2" id="KW-1185">Reference proteome</keyword>
<sequence>MKVSSDTTRASMKRWFHWGTTLVLRLDVHTVEQVKQWVHKLKGSSGVTWRVGVTRPRLGKRVLFKASYKCQHRVNPRAAKSSKNTCCQAKMHTTLKSTRGEMKTDDPHMPDLPFKVILINRHNHDLCVAGAIRHRDVGGKANGILTGLFCHTPTSALRS</sequence>
<dbReference type="AlphaFoldDB" id="A0AAN8CZD2"/>
<dbReference type="PANTHER" id="PTHR35385:SF2">
    <property type="entry name" value="PROTEIN B, PUTATIVE-RELATED"/>
    <property type="match status" value="1"/>
</dbReference>
<evidence type="ECO:0000313" key="2">
    <source>
        <dbReference type="Proteomes" id="UP001331515"/>
    </source>
</evidence>
<dbReference type="Proteomes" id="UP001331515">
    <property type="component" value="Unassembled WGS sequence"/>
</dbReference>
<protein>
    <submittedName>
        <fullName evidence="1">Uncharacterized protein</fullName>
    </submittedName>
</protein>
<dbReference type="PANTHER" id="PTHR35385">
    <property type="entry name" value="PROTEIN B, PUTATIVE-RELATED-RELATED"/>
    <property type="match status" value="1"/>
</dbReference>
<evidence type="ECO:0000313" key="1">
    <source>
        <dbReference type="EMBL" id="KAK5913481.1"/>
    </source>
</evidence>
<gene>
    <name evidence="1" type="ORF">CgunFtcFv8_008009</name>
</gene>
<name>A0AAN8CZD2_CHAGU</name>
<organism evidence="1 2">
    <name type="scientific">Champsocephalus gunnari</name>
    <name type="common">Mackerel icefish</name>
    <dbReference type="NCBI Taxonomy" id="52237"/>
    <lineage>
        <taxon>Eukaryota</taxon>
        <taxon>Metazoa</taxon>
        <taxon>Chordata</taxon>
        <taxon>Craniata</taxon>
        <taxon>Vertebrata</taxon>
        <taxon>Euteleostomi</taxon>
        <taxon>Actinopterygii</taxon>
        <taxon>Neopterygii</taxon>
        <taxon>Teleostei</taxon>
        <taxon>Neoteleostei</taxon>
        <taxon>Acanthomorphata</taxon>
        <taxon>Eupercaria</taxon>
        <taxon>Perciformes</taxon>
        <taxon>Notothenioidei</taxon>
        <taxon>Channichthyidae</taxon>
        <taxon>Champsocephalus</taxon>
    </lineage>
</organism>
<proteinExistence type="predicted"/>
<accession>A0AAN8CZD2</accession>
<reference evidence="1 2" key="1">
    <citation type="journal article" date="2023" name="Mol. Biol. Evol.">
        <title>Genomics of Secondarily Temperate Adaptation in the Only Non-Antarctic Icefish.</title>
        <authorList>
            <person name="Rivera-Colon A.G."/>
            <person name="Rayamajhi N."/>
            <person name="Minhas B.F."/>
            <person name="Madrigal G."/>
            <person name="Bilyk K.T."/>
            <person name="Yoon V."/>
            <person name="Hune M."/>
            <person name="Gregory S."/>
            <person name="Cheng C.H.C."/>
            <person name="Catchen J.M."/>
        </authorList>
    </citation>
    <scope>NUCLEOTIDE SEQUENCE [LARGE SCALE GENOMIC DNA]</scope>
    <source>
        <tissue evidence="1">White muscle</tissue>
    </source>
</reference>